<dbReference type="InterPro" id="IPR001138">
    <property type="entry name" value="Zn2Cys6_DnaBD"/>
</dbReference>
<dbReference type="SUPFAM" id="SSF57701">
    <property type="entry name" value="Zn2/Cys6 DNA-binding domain"/>
    <property type="match status" value="1"/>
</dbReference>
<evidence type="ECO:0000313" key="9">
    <source>
        <dbReference type="EMBL" id="KAG9978296.1"/>
    </source>
</evidence>
<protein>
    <submittedName>
        <fullName evidence="9">Fungal-specific transcription factor</fullName>
    </submittedName>
</protein>
<dbReference type="CDD" id="cd00067">
    <property type="entry name" value="GAL4"/>
    <property type="match status" value="1"/>
</dbReference>
<evidence type="ECO:0000256" key="6">
    <source>
        <dbReference type="ARBA" id="ARBA00023242"/>
    </source>
</evidence>
<dbReference type="Pfam" id="PF00172">
    <property type="entry name" value="Zn_clus"/>
    <property type="match status" value="1"/>
</dbReference>
<comment type="subcellular location">
    <subcellularLocation>
        <location evidence="1">Nucleus</location>
    </subcellularLocation>
</comment>
<dbReference type="GO" id="GO:0008270">
    <property type="term" value="F:zinc ion binding"/>
    <property type="evidence" value="ECO:0007669"/>
    <property type="project" value="InterPro"/>
</dbReference>
<keyword evidence="5" id="KW-0804">Transcription</keyword>
<dbReference type="CDD" id="cd12148">
    <property type="entry name" value="fungal_TF_MHR"/>
    <property type="match status" value="1"/>
</dbReference>
<keyword evidence="4" id="KW-0238">DNA-binding</keyword>
<dbReference type="Pfam" id="PF04082">
    <property type="entry name" value="Fungal_trans"/>
    <property type="match status" value="1"/>
</dbReference>
<dbReference type="Gene3D" id="4.10.240.10">
    <property type="entry name" value="Zn(2)-C6 fungal-type DNA-binding domain"/>
    <property type="match status" value="1"/>
</dbReference>
<keyword evidence="3" id="KW-0805">Transcription regulation</keyword>
<dbReference type="Proteomes" id="UP000729357">
    <property type="component" value="Unassembled WGS sequence"/>
</dbReference>
<dbReference type="GO" id="GO:0006351">
    <property type="term" value="P:DNA-templated transcription"/>
    <property type="evidence" value="ECO:0007669"/>
    <property type="project" value="InterPro"/>
</dbReference>
<feature type="compositionally biased region" description="Low complexity" evidence="7">
    <location>
        <begin position="79"/>
        <end position="95"/>
    </location>
</feature>
<evidence type="ECO:0000259" key="8">
    <source>
        <dbReference type="PROSITE" id="PS50048"/>
    </source>
</evidence>
<sequence>METLKPMRSSDHRVLKKPRKSVACQRCHSHKIKCDCQKPCKNCKAANNASCEYPIKDRKTTVRESYINDLLKEIEHLKQQVSTPQSDNQQQQSHSNTPEPSATTDSGNPLVRDDAWFVPLDESPIFIGEAACTAFSSRLRQLLLHTQAEVHMPRITYVQDGQILQAADENAPWPSRPQAYLLVESVIATVGQCYHLSSLSSVRSILEKAYTDRTALNQIQECKLFALFALAQVYSPRLAESQHLVFPGLPYFAKARALLPVLPERATADHVEVLICITIYSLAMNRRHSAYWYIGSAMRLSMTLGLHHNITESQMPDLAARQKRARLWWTVYALDRFIASKIGHSAFILNDDIEVSPPSDAGLTDAQKGDVVSADYLCASMRLASIAGETISTLYSRKKNDRPFVQKVQAIFKSLRDWSATLPESVKMWPDKPASWHIVALHLSFNQCVILATRPTLLQVFHVTNRMNRRDEIPQATFMLAETCVHTARHTCRLITQAWTALPALDYSSAQYLYAAATILAVSNLCLGSSAQADKETFQSAHHLMKQLDRLGNIAAREFCQHLDAVLDCISRLEAEKSEQLLGVTPQQLSSIDPLRMDEMTSEMAIFQPNVQDFLSYDNADLDALFPFDTTDIWPYVSMPDFEP</sequence>
<accession>A0A9P8FP44</accession>
<keyword evidence="10" id="KW-1185">Reference proteome</keyword>
<evidence type="ECO:0000256" key="5">
    <source>
        <dbReference type="ARBA" id="ARBA00023163"/>
    </source>
</evidence>
<feature type="compositionally biased region" description="Polar residues" evidence="7">
    <location>
        <begin position="96"/>
        <end position="107"/>
    </location>
</feature>
<feature type="non-terminal residue" evidence="9">
    <location>
        <position position="644"/>
    </location>
</feature>
<keyword evidence="2" id="KW-0479">Metal-binding</keyword>
<keyword evidence="6" id="KW-0539">Nucleus</keyword>
<evidence type="ECO:0000256" key="3">
    <source>
        <dbReference type="ARBA" id="ARBA00023015"/>
    </source>
</evidence>
<proteinExistence type="predicted"/>
<dbReference type="PROSITE" id="PS50048">
    <property type="entry name" value="ZN2_CY6_FUNGAL_2"/>
    <property type="match status" value="1"/>
</dbReference>
<reference evidence="9" key="2">
    <citation type="submission" date="2021-08" db="EMBL/GenBank/DDBJ databases">
        <authorList>
            <person name="Gostincar C."/>
            <person name="Sun X."/>
            <person name="Song Z."/>
            <person name="Gunde-Cimerman N."/>
        </authorList>
    </citation>
    <scope>NUCLEOTIDE SEQUENCE</scope>
    <source>
        <strain evidence="9">EXF-9298</strain>
    </source>
</reference>
<name>A0A9P8FP44_AURME</name>
<dbReference type="AlphaFoldDB" id="A0A9P8FP44"/>
<dbReference type="PANTHER" id="PTHR47540:SF6">
    <property type="entry name" value="ZN(II)2CYS6 TRANSCRIPTION FACTOR (EUROFUNG)"/>
    <property type="match status" value="1"/>
</dbReference>
<dbReference type="PROSITE" id="PS00463">
    <property type="entry name" value="ZN2_CY6_FUNGAL_1"/>
    <property type="match status" value="1"/>
</dbReference>
<dbReference type="InterPro" id="IPR036864">
    <property type="entry name" value="Zn2-C6_fun-type_DNA-bd_sf"/>
</dbReference>
<dbReference type="InterPro" id="IPR051711">
    <property type="entry name" value="Stress_Response_Reg"/>
</dbReference>
<dbReference type="EMBL" id="JAHFXS010001304">
    <property type="protein sequence ID" value="KAG9978296.1"/>
    <property type="molecule type" value="Genomic_DNA"/>
</dbReference>
<feature type="domain" description="Zn(2)-C6 fungal-type" evidence="8">
    <location>
        <begin position="23"/>
        <end position="53"/>
    </location>
</feature>
<dbReference type="GO" id="GO:0045944">
    <property type="term" value="P:positive regulation of transcription by RNA polymerase II"/>
    <property type="evidence" value="ECO:0007669"/>
    <property type="project" value="TreeGrafter"/>
</dbReference>
<dbReference type="GO" id="GO:0043565">
    <property type="term" value="F:sequence-specific DNA binding"/>
    <property type="evidence" value="ECO:0007669"/>
    <property type="project" value="TreeGrafter"/>
</dbReference>
<dbReference type="GO" id="GO:0000981">
    <property type="term" value="F:DNA-binding transcription factor activity, RNA polymerase II-specific"/>
    <property type="evidence" value="ECO:0007669"/>
    <property type="project" value="InterPro"/>
</dbReference>
<evidence type="ECO:0000313" key="10">
    <source>
        <dbReference type="Proteomes" id="UP000729357"/>
    </source>
</evidence>
<feature type="region of interest" description="Disordered" evidence="7">
    <location>
        <begin position="79"/>
        <end position="109"/>
    </location>
</feature>
<evidence type="ECO:0000256" key="7">
    <source>
        <dbReference type="SAM" id="MobiDB-lite"/>
    </source>
</evidence>
<dbReference type="InterPro" id="IPR007219">
    <property type="entry name" value="XnlR_reg_dom"/>
</dbReference>
<dbReference type="GO" id="GO:0005634">
    <property type="term" value="C:nucleus"/>
    <property type="evidence" value="ECO:0007669"/>
    <property type="project" value="UniProtKB-SubCell"/>
</dbReference>
<reference evidence="9" key="1">
    <citation type="journal article" date="2021" name="J Fungi (Basel)">
        <title>Virulence traits and population genomics of the black yeast Aureobasidium melanogenum.</title>
        <authorList>
            <person name="Cernosa A."/>
            <person name="Sun X."/>
            <person name="Gostincar C."/>
            <person name="Fang C."/>
            <person name="Gunde-Cimerman N."/>
            <person name="Song Z."/>
        </authorList>
    </citation>
    <scope>NUCLEOTIDE SEQUENCE</scope>
    <source>
        <strain evidence="9">EXF-9298</strain>
    </source>
</reference>
<gene>
    <name evidence="9" type="ORF">KCU98_g9511</name>
</gene>
<organism evidence="9 10">
    <name type="scientific">Aureobasidium melanogenum</name>
    <name type="common">Aureobasidium pullulans var. melanogenum</name>
    <dbReference type="NCBI Taxonomy" id="46634"/>
    <lineage>
        <taxon>Eukaryota</taxon>
        <taxon>Fungi</taxon>
        <taxon>Dikarya</taxon>
        <taxon>Ascomycota</taxon>
        <taxon>Pezizomycotina</taxon>
        <taxon>Dothideomycetes</taxon>
        <taxon>Dothideomycetidae</taxon>
        <taxon>Dothideales</taxon>
        <taxon>Saccotheciaceae</taxon>
        <taxon>Aureobasidium</taxon>
    </lineage>
</organism>
<evidence type="ECO:0000256" key="4">
    <source>
        <dbReference type="ARBA" id="ARBA00023125"/>
    </source>
</evidence>
<comment type="caution">
    <text evidence="9">The sequence shown here is derived from an EMBL/GenBank/DDBJ whole genome shotgun (WGS) entry which is preliminary data.</text>
</comment>
<dbReference type="SMART" id="SM00066">
    <property type="entry name" value="GAL4"/>
    <property type="match status" value="1"/>
</dbReference>
<evidence type="ECO:0000256" key="1">
    <source>
        <dbReference type="ARBA" id="ARBA00004123"/>
    </source>
</evidence>
<dbReference type="SMART" id="SM00906">
    <property type="entry name" value="Fungal_trans"/>
    <property type="match status" value="1"/>
</dbReference>
<evidence type="ECO:0000256" key="2">
    <source>
        <dbReference type="ARBA" id="ARBA00022723"/>
    </source>
</evidence>
<dbReference type="PANTHER" id="PTHR47540">
    <property type="entry name" value="THIAMINE REPRESSIBLE GENES REGULATORY PROTEIN THI5"/>
    <property type="match status" value="1"/>
</dbReference>